<feature type="compositionally biased region" description="Polar residues" evidence="1">
    <location>
        <begin position="89"/>
        <end position="116"/>
    </location>
</feature>
<name>A0A1Y2HU87_9FUNG</name>
<sequence>MAVYSKASARTMTQWIVDLEQQGALSSSEASWLLQDVTRGPAGIMHHLFVASHSSFDQFQLLMLEGCALLVVQGLMQASVDTIAGAAGTTGQKQTRTLPRTSSVSAGSVTSPTRSLQRPAGQDAEGGGGGGLRLPLDPPSPSRRPSRCLPATQQLPQVQDVSDSELPTDVGQESRPELSGRPQEGSL</sequence>
<gene>
    <name evidence="2" type="ORF">BCR44DRAFT_1430956</name>
</gene>
<protein>
    <submittedName>
        <fullName evidence="2">Uncharacterized protein</fullName>
    </submittedName>
</protein>
<organism evidence="2 3">
    <name type="scientific">Catenaria anguillulae PL171</name>
    <dbReference type="NCBI Taxonomy" id="765915"/>
    <lineage>
        <taxon>Eukaryota</taxon>
        <taxon>Fungi</taxon>
        <taxon>Fungi incertae sedis</taxon>
        <taxon>Blastocladiomycota</taxon>
        <taxon>Blastocladiomycetes</taxon>
        <taxon>Blastocladiales</taxon>
        <taxon>Catenariaceae</taxon>
        <taxon>Catenaria</taxon>
    </lineage>
</organism>
<feature type="region of interest" description="Disordered" evidence="1">
    <location>
        <begin position="89"/>
        <end position="187"/>
    </location>
</feature>
<comment type="caution">
    <text evidence="2">The sequence shown here is derived from an EMBL/GenBank/DDBJ whole genome shotgun (WGS) entry which is preliminary data.</text>
</comment>
<evidence type="ECO:0000313" key="2">
    <source>
        <dbReference type="EMBL" id="ORZ37341.1"/>
    </source>
</evidence>
<evidence type="ECO:0000256" key="1">
    <source>
        <dbReference type="SAM" id="MobiDB-lite"/>
    </source>
</evidence>
<dbReference type="Proteomes" id="UP000193411">
    <property type="component" value="Unassembled WGS sequence"/>
</dbReference>
<dbReference type="AlphaFoldDB" id="A0A1Y2HU87"/>
<proteinExistence type="predicted"/>
<dbReference type="EMBL" id="MCFL01000013">
    <property type="protein sequence ID" value="ORZ37341.1"/>
    <property type="molecule type" value="Genomic_DNA"/>
</dbReference>
<reference evidence="2 3" key="1">
    <citation type="submission" date="2016-07" db="EMBL/GenBank/DDBJ databases">
        <title>Pervasive Adenine N6-methylation of Active Genes in Fungi.</title>
        <authorList>
            <consortium name="DOE Joint Genome Institute"/>
            <person name="Mondo S.J."/>
            <person name="Dannebaum R.O."/>
            <person name="Kuo R.C."/>
            <person name="Labutti K."/>
            <person name="Haridas S."/>
            <person name="Kuo A."/>
            <person name="Salamov A."/>
            <person name="Ahrendt S.R."/>
            <person name="Lipzen A."/>
            <person name="Sullivan W."/>
            <person name="Andreopoulos W.B."/>
            <person name="Clum A."/>
            <person name="Lindquist E."/>
            <person name="Daum C."/>
            <person name="Ramamoorthy G.K."/>
            <person name="Gryganskyi A."/>
            <person name="Culley D."/>
            <person name="Magnuson J.K."/>
            <person name="James T.Y."/>
            <person name="O'Malley M.A."/>
            <person name="Stajich J.E."/>
            <person name="Spatafora J.W."/>
            <person name="Visel A."/>
            <person name="Grigoriev I.V."/>
        </authorList>
    </citation>
    <scope>NUCLEOTIDE SEQUENCE [LARGE SCALE GENOMIC DNA]</scope>
    <source>
        <strain evidence="2 3">PL171</strain>
    </source>
</reference>
<keyword evidence="3" id="KW-1185">Reference proteome</keyword>
<evidence type="ECO:0000313" key="3">
    <source>
        <dbReference type="Proteomes" id="UP000193411"/>
    </source>
</evidence>
<accession>A0A1Y2HU87</accession>
<feature type="compositionally biased region" description="Polar residues" evidence="1">
    <location>
        <begin position="151"/>
        <end position="161"/>
    </location>
</feature>